<dbReference type="OrthoDB" id="63933at2157"/>
<dbReference type="KEGG" id="mjh:JH146_0578"/>
<proteinExistence type="predicted"/>
<evidence type="ECO:0000313" key="2">
    <source>
        <dbReference type="Proteomes" id="UP000028781"/>
    </source>
</evidence>
<dbReference type="AlphaFoldDB" id="A0A076LF21"/>
<dbReference type="HOGENOM" id="CLU_1574965_0_0_2"/>
<keyword evidence="2" id="KW-1185">Reference proteome</keyword>
<dbReference type="GeneID" id="24891178"/>
<sequence>MNKKFVELIKKGWKLKNEENKATYIDEVFLGAVITTLTDNGYVLMDIASDGNFHYFLFEHLENWDRVKILAEVLPHSLTDVKVIGARMFIEFSYGVMIKGIPPSLFGLGLKGYLSQKLSNIGSIRYDYDGYYTFVNCATYLLINDYIDFDTLEINWEKLNEDINTIISALSEYLEVYRKVE</sequence>
<dbReference type="Proteomes" id="UP000028781">
    <property type="component" value="Chromosome"/>
</dbReference>
<dbReference type="STRING" id="1301915.JH146_0578"/>
<name>A0A076LF21_9EURY</name>
<gene>
    <name evidence="1" type="ORF">JH146_0578</name>
</gene>
<protein>
    <submittedName>
        <fullName evidence="1">Uncharacterized protein</fullName>
    </submittedName>
</protein>
<evidence type="ECO:0000313" key="1">
    <source>
        <dbReference type="EMBL" id="AIJ05427.1"/>
    </source>
</evidence>
<reference evidence="1 2" key="1">
    <citation type="journal article" date="2015" name="Int. J. Syst. Evol. Microbiol.">
        <title>M ethanocaldococcus bathoardescens sp. nov., a hyperthermophilic methanogen isolated from a volcanically active deep-sea hydrothermal vent.</title>
        <authorList>
            <person name="Stewart L.C."/>
            <person name="Jung J.H."/>
            <person name="Kim Y.T."/>
            <person name="Kwon S.W."/>
            <person name="Park C.S."/>
            <person name="Holden J.F."/>
        </authorList>
    </citation>
    <scope>NUCLEOTIDE SEQUENCE [LARGE SCALE GENOMIC DNA]</scope>
    <source>
        <strain evidence="1 2">JH146</strain>
    </source>
</reference>
<accession>A0A076LF21</accession>
<dbReference type="EMBL" id="CP009149">
    <property type="protein sequence ID" value="AIJ05427.1"/>
    <property type="molecule type" value="Genomic_DNA"/>
</dbReference>
<organism evidence="1 2">
    <name type="scientific">Methanocaldococcus bathoardescens</name>
    <dbReference type="NCBI Taxonomy" id="1301915"/>
    <lineage>
        <taxon>Archaea</taxon>
        <taxon>Methanobacteriati</taxon>
        <taxon>Methanobacteriota</taxon>
        <taxon>Methanomada group</taxon>
        <taxon>Methanococci</taxon>
        <taxon>Methanococcales</taxon>
        <taxon>Methanocaldococcaceae</taxon>
        <taxon>Methanocaldococcus</taxon>
    </lineage>
</organism>
<dbReference type="RefSeq" id="WP_048201619.1">
    <property type="nucleotide sequence ID" value="NZ_CP009149.1"/>
</dbReference>